<protein>
    <submittedName>
        <fullName evidence="1">Uncharacterized protein</fullName>
    </submittedName>
</protein>
<proteinExistence type="predicted"/>
<sequence>MKARCEVQIRLRGRNSKMGNKYALTCGAALGGRIFGGDSHRTKKPLLYKKWKAKSYFKALRANFLPGDLSASSSGDGFRPEAVYLELVNVGIHEKVARPMAFDQKHPFESVVQA</sequence>
<reference evidence="1" key="1">
    <citation type="journal article" date="2014" name="Front. Microbiol.">
        <title>High frequency of phylogenetically diverse reductive dehalogenase-homologous genes in deep subseafloor sedimentary metagenomes.</title>
        <authorList>
            <person name="Kawai M."/>
            <person name="Futagami T."/>
            <person name="Toyoda A."/>
            <person name="Takaki Y."/>
            <person name="Nishi S."/>
            <person name="Hori S."/>
            <person name="Arai W."/>
            <person name="Tsubouchi T."/>
            <person name="Morono Y."/>
            <person name="Uchiyama I."/>
            <person name="Ito T."/>
            <person name="Fujiyama A."/>
            <person name="Inagaki F."/>
            <person name="Takami H."/>
        </authorList>
    </citation>
    <scope>NUCLEOTIDE SEQUENCE</scope>
    <source>
        <strain evidence="1">Expedition CK06-06</strain>
    </source>
</reference>
<name>X1UBX4_9ZZZZ</name>
<gene>
    <name evidence="1" type="ORF">S12H4_37207</name>
</gene>
<accession>X1UBX4</accession>
<dbReference type="AlphaFoldDB" id="X1UBX4"/>
<organism evidence="1">
    <name type="scientific">marine sediment metagenome</name>
    <dbReference type="NCBI Taxonomy" id="412755"/>
    <lineage>
        <taxon>unclassified sequences</taxon>
        <taxon>metagenomes</taxon>
        <taxon>ecological metagenomes</taxon>
    </lineage>
</organism>
<comment type="caution">
    <text evidence="1">The sequence shown here is derived from an EMBL/GenBank/DDBJ whole genome shotgun (WGS) entry which is preliminary data.</text>
</comment>
<feature type="non-terminal residue" evidence="1">
    <location>
        <position position="114"/>
    </location>
</feature>
<evidence type="ECO:0000313" key="1">
    <source>
        <dbReference type="EMBL" id="GAI97385.1"/>
    </source>
</evidence>
<dbReference type="EMBL" id="BARW01022256">
    <property type="protein sequence ID" value="GAI97385.1"/>
    <property type="molecule type" value="Genomic_DNA"/>
</dbReference>